<dbReference type="Proteomes" id="UP001156882">
    <property type="component" value="Unassembled WGS sequence"/>
</dbReference>
<keyword evidence="4" id="KW-0804">Transcription</keyword>
<comment type="similarity">
    <text evidence="1">Belongs to the LysR transcriptional regulatory family.</text>
</comment>
<proteinExistence type="inferred from homology"/>
<feature type="domain" description="HTH lysR-type" evidence="5">
    <location>
        <begin position="1"/>
        <end position="56"/>
    </location>
</feature>
<dbReference type="InterPro" id="IPR000847">
    <property type="entry name" value="LysR_HTH_N"/>
</dbReference>
<evidence type="ECO:0000256" key="2">
    <source>
        <dbReference type="ARBA" id="ARBA00023015"/>
    </source>
</evidence>
<dbReference type="PANTHER" id="PTHR30537:SF26">
    <property type="entry name" value="GLYCINE CLEAVAGE SYSTEM TRANSCRIPTIONAL ACTIVATOR"/>
    <property type="match status" value="1"/>
</dbReference>
<dbReference type="PANTHER" id="PTHR30537">
    <property type="entry name" value="HTH-TYPE TRANSCRIPTIONAL REGULATOR"/>
    <property type="match status" value="1"/>
</dbReference>
<dbReference type="Gene3D" id="3.40.190.10">
    <property type="entry name" value="Periplasmic binding protein-like II"/>
    <property type="match status" value="2"/>
</dbReference>
<keyword evidence="2" id="KW-0805">Transcription regulation</keyword>
<dbReference type="SUPFAM" id="SSF46785">
    <property type="entry name" value="Winged helix' DNA-binding domain"/>
    <property type="match status" value="1"/>
</dbReference>
<gene>
    <name evidence="6" type="ORF">GCM10007874_26580</name>
</gene>
<evidence type="ECO:0000256" key="4">
    <source>
        <dbReference type="ARBA" id="ARBA00023163"/>
    </source>
</evidence>
<dbReference type="PRINTS" id="PR00039">
    <property type="entry name" value="HTHLYSR"/>
</dbReference>
<comment type="caution">
    <text evidence="6">The sequence shown here is derived from an EMBL/GenBank/DDBJ whole genome shotgun (WGS) entry which is preliminary data.</text>
</comment>
<sequence>MRSLQAFESAARTGSFVAAAGELHVSPAAISQLIRVLEDQIGRKLFHRINRRIVLTEGAREILPRLLTAFETLHDVSMDLASAGRRPRLIVSVPPSMANGWLPSHVGEFIEQHGPVDIALRGEEDPVPFERDAIDIRLSYGRFHHSGRDTVDIGTDAVYPVCSPRVLIGTRSPIEPADMLAMPLIHTEWGPTAATFPAWHSWFKSHDVEMGREVQFELSANSSRTALELAVSGLGVALGQGLYVADLIEAGQLVLACPHPLVLSQPYCITTTPRSDHRPIVVAFRHWLVAKCQDAIRSSALASTNARPINGG</sequence>
<accession>A0ABQ6CN01</accession>
<evidence type="ECO:0000313" key="7">
    <source>
        <dbReference type="Proteomes" id="UP001156882"/>
    </source>
</evidence>
<dbReference type="Gene3D" id="1.10.10.10">
    <property type="entry name" value="Winged helix-like DNA-binding domain superfamily/Winged helix DNA-binding domain"/>
    <property type="match status" value="1"/>
</dbReference>
<dbReference type="InterPro" id="IPR036390">
    <property type="entry name" value="WH_DNA-bd_sf"/>
</dbReference>
<keyword evidence="7" id="KW-1185">Reference proteome</keyword>
<dbReference type="Pfam" id="PF03466">
    <property type="entry name" value="LysR_substrate"/>
    <property type="match status" value="1"/>
</dbReference>
<evidence type="ECO:0000259" key="5">
    <source>
        <dbReference type="PROSITE" id="PS50931"/>
    </source>
</evidence>
<dbReference type="InterPro" id="IPR036388">
    <property type="entry name" value="WH-like_DNA-bd_sf"/>
</dbReference>
<organism evidence="6 7">
    <name type="scientific">Labrys miyagiensis</name>
    <dbReference type="NCBI Taxonomy" id="346912"/>
    <lineage>
        <taxon>Bacteria</taxon>
        <taxon>Pseudomonadati</taxon>
        <taxon>Pseudomonadota</taxon>
        <taxon>Alphaproteobacteria</taxon>
        <taxon>Hyphomicrobiales</taxon>
        <taxon>Xanthobacteraceae</taxon>
        <taxon>Labrys</taxon>
    </lineage>
</organism>
<dbReference type="PROSITE" id="PS50931">
    <property type="entry name" value="HTH_LYSR"/>
    <property type="match status" value="1"/>
</dbReference>
<dbReference type="Pfam" id="PF00126">
    <property type="entry name" value="HTH_1"/>
    <property type="match status" value="1"/>
</dbReference>
<dbReference type="InterPro" id="IPR005119">
    <property type="entry name" value="LysR_subst-bd"/>
</dbReference>
<protein>
    <submittedName>
        <fullName evidence="6">LysR family transcriptional regulator</fullName>
    </submittedName>
</protein>
<dbReference type="InterPro" id="IPR058163">
    <property type="entry name" value="LysR-type_TF_proteobact-type"/>
</dbReference>
<reference evidence="7" key="1">
    <citation type="journal article" date="2019" name="Int. J. Syst. Evol. Microbiol.">
        <title>The Global Catalogue of Microorganisms (GCM) 10K type strain sequencing project: providing services to taxonomists for standard genome sequencing and annotation.</title>
        <authorList>
            <consortium name="The Broad Institute Genomics Platform"/>
            <consortium name="The Broad Institute Genome Sequencing Center for Infectious Disease"/>
            <person name="Wu L."/>
            <person name="Ma J."/>
        </authorList>
    </citation>
    <scope>NUCLEOTIDE SEQUENCE [LARGE SCALE GENOMIC DNA]</scope>
    <source>
        <strain evidence="7">NBRC 101365</strain>
    </source>
</reference>
<keyword evidence="3" id="KW-0238">DNA-binding</keyword>
<name>A0ABQ6CN01_9HYPH</name>
<dbReference type="SUPFAM" id="SSF53850">
    <property type="entry name" value="Periplasmic binding protein-like II"/>
    <property type="match status" value="1"/>
</dbReference>
<evidence type="ECO:0000313" key="6">
    <source>
        <dbReference type="EMBL" id="GLS19641.1"/>
    </source>
</evidence>
<evidence type="ECO:0000256" key="3">
    <source>
        <dbReference type="ARBA" id="ARBA00023125"/>
    </source>
</evidence>
<evidence type="ECO:0000256" key="1">
    <source>
        <dbReference type="ARBA" id="ARBA00009437"/>
    </source>
</evidence>
<dbReference type="EMBL" id="BSPC01000024">
    <property type="protein sequence ID" value="GLS19641.1"/>
    <property type="molecule type" value="Genomic_DNA"/>
</dbReference>